<sequence>PDKKSAADSRQDVKPQSRCEMESPYLLGNATDIDLNITVDYHDIISNNSDVRDGGEWTPSSCVSRQKVA</sequence>
<feature type="non-terminal residue" evidence="3">
    <location>
        <position position="1"/>
    </location>
</feature>
<reference evidence="3" key="1">
    <citation type="submission" date="2014-12" db="EMBL/GenBank/DDBJ databases">
        <title>Insight into the proteome of Arion vulgaris.</title>
        <authorList>
            <person name="Aradska J."/>
            <person name="Bulat T."/>
            <person name="Smidak R."/>
            <person name="Sarate P."/>
            <person name="Gangsoo J."/>
            <person name="Sialana F."/>
            <person name="Bilban M."/>
            <person name="Lubec G."/>
        </authorList>
    </citation>
    <scope>NUCLEOTIDE SEQUENCE</scope>
    <source>
        <tissue evidence="3">Skin</tissue>
    </source>
</reference>
<proteinExistence type="predicted"/>
<feature type="non-terminal residue" evidence="3">
    <location>
        <position position="69"/>
    </location>
</feature>
<dbReference type="Pfam" id="PF13733">
    <property type="entry name" value="Glyco_transf_7N"/>
    <property type="match status" value="1"/>
</dbReference>
<dbReference type="EMBL" id="HACG01008956">
    <property type="protein sequence ID" value="CEK55821.1"/>
    <property type="molecule type" value="Transcribed_RNA"/>
</dbReference>
<accession>A0A0B6YJ38</accession>
<name>A0A0B6YJ38_9EUPU</name>
<organism evidence="3">
    <name type="scientific">Arion vulgaris</name>
    <dbReference type="NCBI Taxonomy" id="1028688"/>
    <lineage>
        <taxon>Eukaryota</taxon>
        <taxon>Metazoa</taxon>
        <taxon>Spiralia</taxon>
        <taxon>Lophotrochozoa</taxon>
        <taxon>Mollusca</taxon>
        <taxon>Gastropoda</taxon>
        <taxon>Heterobranchia</taxon>
        <taxon>Euthyneura</taxon>
        <taxon>Panpulmonata</taxon>
        <taxon>Eupulmonata</taxon>
        <taxon>Stylommatophora</taxon>
        <taxon>Helicina</taxon>
        <taxon>Arionoidea</taxon>
        <taxon>Arionidae</taxon>
        <taxon>Arion</taxon>
    </lineage>
</organism>
<feature type="compositionally biased region" description="Polar residues" evidence="1">
    <location>
        <begin position="58"/>
        <end position="69"/>
    </location>
</feature>
<feature type="region of interest" description="Disordered" evidence="1">
    <location>
        <begin position="1"/>
        <end position="21"/>
    </location>
</feature>
<evidence type="ECO:0000256" key="1">
    <source>
        <dbReference type="SAM" id="MobiDB-lite"/>
    </source>
</evidence>
<evidence type="ECO:0000313" key="3">
    <source>
        <dbReference type="EMBL" id="CEK55821.1"/>
    </source>
</evidence>
<feature type="domain" description="Galactosyltransferase N-terminal" evidence="2">
    <location>
        <begin position="19"/>
        <end position="69"/>
    </location>
</feature>
<dbReference type="InterPro" id="IPR029044">
    <property type="entry name" value="Nucleotide-diphossugar_trans"/>
</dbReference>
<dbReference type="InterPro" id="IPR027995">
    <property type="entry name" value="Galactosyl_T_N"/>
</dbReference>
<feature type="region of interest" description="Disordered" evidence="1">
    <location>
        <begin position="48"/>
        <end position="69"/>
    </location>
</feature>
<dbReference type="AlphaFoldDB" id="A0A0B6YJ38"/>
<evidence type="ECO:0000259" key="2">
    <source>
        <dbReference type="Pfam" id="PF13733"/>
    </source>
</evidence>
<protein>
    <recommendedName>
        <fullName evidence="2">Galactosyltransferase N-terminal domain-containing protein</fullName>
    </recommendedName>
</protein>
<dbReference type="Gene3D" id="3.90.550.10">
    <property type="entry name" value="Spore Coat Polysaccharide Biosynthesis Protein SpsA, Chain A"/>
    <property type="match status" value="1"/>
</dbReference>
<gene>
    <name evidence="3" type="primary">ORF26127</name>
</gene>